<reference evidence="20" key="1">
    <citation type="submission" date="2019-11" db="UniProtKB">
        <authorList>
            <consortium name="WormBaseParasite"/>
        </authorList>
    </citation>
    <scope>IDENTIFICATION</scope>
</reference>
<evidence type="ECO:0000256" key="6">
    <source>
        <dbReference type="ARBA" id="ARBA00018816"/>
    </source>
</evidence>
<evidence type="ECO:0000256" key="14">
    <source>
        <dbReference type="ARBA" id="ARBA00023180"/>
    </source>
</evidence>
<evidence type="ECO:0000256" key="5">
    <source>
        <dbReference type="ARBA" id="ARBA00012290"/>
    </source>
</evidence>
<keyword evidence="11" id="KW-0520">NAD</keyword>
<dbReference type="InterPro" id="IPR001509">
    <property type="entry name" value="Epimerase_deHydtase"/>
</dbReference>
<protein>
    <recommendedName>
        <fullName evidence="6">UDP-glucuronic acid decarboxylase 1</fullName>
        <ecNumber evidence="5">4.1.1.35</ecNumber>
    </recommendedName>
    <alternativeName>
        <fullName evidence="16">UDP-glucuronate decarboxylase 1</fullName>
    </alternativeName>
</protein>
<evidence type="ECO:0000256" key="7">
    <source>
        <dbReference type="ARBA" id="ARBA00022692"/>
    </source>
</evidence>
<comment type="similarity">
    <text evidence="4">Belongs to the NAD(P)-dependent epimerase/dehydratase family. UDP-glucuronic acid decarboxylase subfamily.</text>
</comment>
<evidence type="ECO:0000256" key="3">
    <source>
        <dbReference type="ARBA" id="ARBA00005100"/>
    </source>
</evidence>
<comment type="catalytic activity">
    <reaction evidence="18">
        <text>UDP-alpha-D-glucuronate + H(+) = UDP-alpha-D-xylose + CO2</text>
        <dbReference type="Rhea" id="RHEA:23916"/>
        <dbReference type="ChEBI" id="CHEBI:15378"/>
        <dbReference type="ChEBI" id="CHEBI:16526"/>
        <dbReference type="ChEBI" id="CHEBI:57632"/>
        <dbReference type="ChEBI" id="CHEBI:58052"/>
        <dbReference type="EC" id="4.1.1.35"/>
    </reaction>
    <physiologicalReaction direction="left-to-right" evidence="18">
        <dbReference type="Rhea" id="RHEA:23917"/>
    </physiologicalReaction>
</comment>
<evidence type="ECO:0000256" key="13">
    <source>
        <dbReference type="ARBA" id="ARBA00023136"/>
    </source>
</evidence>
<keyword evidence="12" id="KW-0333">Golgi apparatus</keyword>
<sequence>FGDNSDALIDDYHKIPNAHHKFPDGQKHLAFVNKRRNKRIIVAGGAGFVGSHLVDSLMQDGHIITVLDNFFTGEKGNIYRWVGHPRFELIHHDVSNPIFLEADEVYHLASPASPPNYMANPIKTMKANLLGSINLLGLARRVGAKFLFASSSEIYGDPSAHPQSETYWGNVNPDGPRSCYDESKRASESLAYAYLRKEGVQVRIARIFNTYGPRMQFNDGRVVSNFILQAISNQDISVSCAH</sequence>
<comment type="cofactor">
    <cofactor evidence="1">
        <name>NAD(+)</name>
        <dbReference type="ChEBI" id="CHEBI:57540"/>
    </cofactor>
</comment>
<keyword evidence="9" id="KW-0735">Signal-anchor</keyword>
<dbReference type="GO" id="GO:0042732">
    <property type="term" value="P:D-xylose metabolic process"/>
    <property type="evidence" value="ECO:0007669"/>
    <property type="project" value="InterPro"/>
</dbReference>
<dbReference type="GO" id="GO:0032580">
    <property type="term" value="C:Golgi cisterna membrane"/>
    <property type="evidence" value="ECO:0007669"/>
    <property type="project" value="UniProtKB-SubCell"/>
</dbReference>
<evidence type="ECO:0000256" key="16">
    <source>
        <dbReference type="ARBA" id="ARBA00031585"/>
    </source>
</evidence>
<keyword evidence="15" id="KW-0456">Lyase</keyword>
<evidence type="ECO:0000256" key="17">
    <source>
        <dbReference type="ARBA" id="ARBA00037859"/>
    </source>
</evidence>
<comment type="pathway">
    <text evidence="3">Nucleotide-sugar biosynthesis; UDP-alpha-D-xylose biosynthesis; UDP-alpha-D-xylose from UDP-alpha-D-glucuronate: step 1/1.</text>
</comment>
<dbReference type="UniPathway" id="UPA00796">
    <property type="reaction ID" value="UER00771"/>
</dbReference>
<evidence type="ECO:0000256" key="11">
    <source>
        <dbReference type="ARBA" id="ARBA00023027"/>
    </source>
</evidence>
<accession>A0A5K3FDC3</accession>
<dbReference type="PANTHER" id="PTHR43078">
    <property type="entry name" value="UDP-GLUCURONIC ACID DECARBOXYLASE-RELATED"/>
    <property type="match status" value="1"/>
</dbReference>
<evidence type="ECO:0000256" key="18">
    <source>
        <dbReference type="ARBA" id="ARBA00049410"/>
    </source>
</evidence>
<evidence type="ECO:0000256" key="1">
    <source>
        <dbReference type="ARBA" id="ARBA00001911"/>
    </source>
</evidence>
<dbReference type="WBParaSite" id="MCU_007243-RA">
    <property type="protein sequence ID" value="MCU_007243-RA"/>
    <property type="gene ID" value="MCU_007243"/>
</dbReference>
<feature type="domain" description="NAD-dependent epimerase/dehydratase" evidence="19">
    <location>
        <begin position="40"/>
        <end position="237"/>
    </location>
</feature>
<evidence type="ECO:0000259" key="19">
    <source>
        <dbReference type="Pfam" id="PF01370"/>
    </source>
</evidence>
<keyword evidence="10" id="KW-1133">Transmembrane helix</keyword>
<organism evidence="20">
    <name type="scientific">Mesocestoides corti</name>
    <name type="common">Flatworm</name>
    <dbReference type="NCBI Taxonomy" id="53468"/>
    <lineage>
        <taxon>Eukaryota</taxon>
        <taxon>Metazoa</taxon>
        <taxon>Spiralia</taxon>
        <taxon>Lophotrochozoa</taxon>
        <taxon>Platyhelminthes</taxon>
        <taxon>Cestoda</taxon>
        <taxon>Eucestoda</taxon>
        <taxon>Cyclophyllidea</taxon>
        <taxon>Mesocestoididae</taxon>
        <taxon>Mesocestoides</taxon>
    </lineage>
</organism>
<evidence type="ECO:0000313" key="20">
    <source>
        <dbReference type="WBParaSite" id="MCU_007243-RA"/>
    </source>
</evidence>
<dbReference type="GO" id="GO:0000139">
    <property type="term" value="C:Golgi membrane"/>
    <property type="evidence" value="ECO:0007669"/>
    <property type="project" value="UniProtKB-SubCell"/>
</dbReference>
<dbReference type="GO" id="GO:0048040">
    <property type="term" value="F:UDP-glucuronate decarboxylase activity"/>
    <property type="evidence" value="ECO:0007669"/>
    <property type="project" value="UniProtKB-EC"/>
</dbReference>
<proteinExistence type="inferred from homology"/>
<evidence type="ECO:0000256" key="12">
    <source>
        <dbReference type="ARBA" id="ARBA00023034"/>
    </source>
</evidence>
<dbReference type="FunFam" id="3.40.50.720:FF:000065">
    <property type="entry name" value="UDP-glucuronic acid decarboxylase 1"/>
    <property type="match status" value="1"/>
</dbReference>
<dbReference type="GO" id="GO:0070403">
    <property type="term" value="F:NAD+ binding"/>
    <property type="evidence" value="ECO:0007669"/>
    <property type="project" value="InterPro"/>
</dbReference>
<keyword evidence="13" id="KW-0472">Membrane</keyword>
<dbReference type="SUPFAM" id="SSF51735">
    <property type="entry name" value="NAD(P)-binding Rossmann-fold domains"/>
    <property type="match status" value="1"/>
</dbReference>
<keyword evidence="14" id="KW-0325">Glycoprotein</keyword>
<comment type="subcellular location">
    <subcellularLocation>
        <location evidence="2">Golgi apparatus membrane</location>
        <topology evidence="2">Single-pass type II membrane protein</topology>
    </subcellularLocation>
    <subcellularLocation>
        <location evidence="17">Golgi apparatus</location>
        <location evidence="17">Golgi stack membrane</location>
    </subcellularLocation>
</comment>
<evidence type="ECO:0000256" key="10">
    <source>
        <dbReference type="ARBA" id="ARBA00022989"/>
    </source>
</evidence>
<evidence type="ECO:0000256" key="9">
    <source>
        <dbReference type="ARBA" id="ARBA00022968"/>
    </source>
</evidence>
<evidence type="ECO:0000256" key="4">
    <source>
        <dbReference type="ARBA" id="ARBA00007505"/>
    </source>
</evidence>
<evidence type="ECO:0000256" key="2">
    <source>
        <dbReference type="ARBA" id="ARBA00004323"/>
    </source>
</evidence>
<keyword evidence="8" id="KW-0210">Decarboxylase</keyword>
<dbReference type="PANTHER" id="PTHR43078:SF6">
    <property type="entry name" value="UDP-GLUCURONIC ACID DECARBOXYLASE 1"/>
    <property type="match status" value="1"/>
</dbReference>
<dbReference type="AlphaFoldDB" id="A0A5K3FDC3"/>
<dbReference type="Gene3D" id="3.40.50.720">
    <property type="entry name" value="NAD(P)-binding Rossmann-like Domain"/>
    <property type="match status" value="1"/>
</dbReference>
<dbReference type="EC" id="4.1.1.35" evidence="5"/>
<dbReference type="InterPro" id="IPR036291">
    <property type="entry name" value="NAD(P)-bd_dom_sf"/>
</dbReference>
<dbReference type="GO" id="GO:0033320">
    <property type="term" value="P:UDP-D-xylose biosynthetic process"/>
    <property type="evidence" value="ECO:0007669"/>
    <property type="project" value="UniProtKB-UniPathway"/>
</dbReference>
<dbReference type="Pfam" id="PF01370">
    <property type="entry name" value="Epimerase"/>
    <property type="match status" value="1"/>
</dbReference>
<dbReference type="InterPro" id="IPR044516">
    <property type="entry name" value="UXS-like"/>
</dbReference>
<evidence type="ECO:0000256" key="15">
    <source>
        <dbReference type="ARBA" id="ARBA00023239"/>
    </source>
</evidence>
<evidence type="ECO:0000256" key="8">
    <source>
        <dbReference type="ARBA" id="ARBA00022793"/>
    </source>
</evidence>
<name>A0A5K3FDC3_MESCO</name>
<keyword evidence="7" id="KW-0812">Transmembrane</keyword>